<dbReference type="InterPro" id="IPR006094">
    <property type="entry name" value="Oxid_FAD_bind_N"/>
</dbReference>
<evidence type="ECO:0000256" key="1">
    <source>
        <dbReference type="ARBA" id="ARBA00023002"/>
    </source>
</evidence>
<dbReference type="GO" id="GO:0080049">
    <property type="term" value="F:L-gulono-1,4-lactone dehydrogenase activity"/>
    <property type="evidence" value="ECO:0007669"/>
    <property type="project" value="TreeGrafter"/>
</dbReference>
<dbReference type="Pfam" id="PF04030">
    <property type="entry name" value="ALO"/>
    <property type="match status" value="1"/>
</dbReference>
<protein>
    <submittedName>
        <fullName evidence="3">FAD-binding protein</fullName>
    </submittedName>
</protein>
<evidence type="ECO:0000313" key="3">
    <source>
        <dbReference type="EMBL" id="WZO35255.1"/>
    </source>
</evidence>
<keyword evidence="1" id="KW-0560">Oxidoreductase</keyword>
<organism evidence="3">
    <name type="scientific">Microbacterium sp. LWS13-1.2</name>
    <dbReference type="NCBI Taxonomy" id="3135264"/>
    <lineage>
        <taxon>Bacteria</taxon>
        <taxon>Bacillati</taxon>
        <taxon>Actinomycetota</taxon>
        <taxon>Actinomycetes</taxon>
        <taxon>Micrococcales</taxon>
        <taxon>Microbacteriaceae</taxon>
        <taxon>Microbacterium</taxon>
    </lineage>
</organism>
<name>A0AAU6SE38_9MICO</name>
<reference evidence="3" key="1">
    <citation type="submission" date="2024-04" db="EMBL/GenBank/DDBJ databases">
        <authorList>
            <person name="Roder T."/>
            <person name="Oberhansli S."/>
            <person name="Kreuzer M."/>
        </authorList>
    </citation>
    <scope>NUCLEOTIDE SEQUENCE</scope>
    <source>
        <strain evidence="3">LWS13-1.2</strain>
    </source>
</reference>
<dbReference type="Pfam" id="PF01565">
    <property type="entry name" value="FAD_binding_4"/>
    <property type="match status" value="1"/>
</dbReference>
<dbReference type="GO" id="GO:0003885">
    <property type="term" value="F:D-arabinono-1,4-lactone oxidase activity"/>
    <property type="evidence" value="ECO:0007669"/>
    <property type="project" value="InterPro"/>
</dbReference>
<dbReference type="Gene3D" id="3.30.70.2530">
    <property type="match status" value="1"/>
</dbReference>
<dbReference type="InterPro" id="IPR007173">
    <property type="entry name" value="ALO_C"/>
</dbReference>
<dbReference type="GO" id="GO:0071949">
    <property type="term" value="F:FAD binding"/>
    <property type="evidence" value="ECO:0007669"/>
    <property type="project" value="InterPro"/>
</dbReference>
<dbReference type="Gene3D" id="3.30.465.10">
    <property type="match status" value="1"/>
</dbReference>
<dbReference type="GO" id="GO:0016020">
    <property type="term" value="C:membrane"/>
    <property type="evidence" value="ECO:0007669"/>
    <property type="project" value="InterPro"/>
</dbReference>
<dbReference type="SUPFAM" id="SSF56176">
    <property type="entry name" value="FAD-binding/transporter-associated domain-like"/>
    <property type="match status" value="1"/>
</dbReference>
<dbReference type="AlphaFoldDB" id="A0AAU6SE38"/>
<dbReference type="InterPro" id="IPR010031">
    <property type="entry name" value="FAD_lactone_oxidase-like"/>
</dbReference>
<dbReference type="PIRSF" id="PIRSF000136">
    <property type="entry name" value="LGO_GLO"/>
    <property type="match status" value="1"/>
</dbReference>
<dbReference type="PANTHER" id="PTHR43762:SF1">
    <property type="entry name" value="D-ARABINONO-1,4-LACTONE OXIDASE"/>
    <property type="match status" value="1"/>
</dbReference>
<dbReference type="InterPro" id="IPR036318">
    <property type="entry name" value="FAD-bd_PCMH-like_sf"/>
</dbReference>
<dbReference type="PROSITE" id="PS51387">
    <property type="entry name" value="FAD_PCMH"/>
    <property type="match status" value="1"/>
</dbReference>
<dbReference type="InterPro" id="IPR016171">
    <property type="entry name" value="Vanillyl_alc_oxidase_C-sub2"/>
</dbReference>
<dbReference type="Gene3D" id="3.30.70.2520">
    <property type="match status" value="1"/>
</dbReference>
<evidence type="ECO:0000259" key="2">
    <source>
        <dbReference type="PROSITE" id="PS51387"/>
    </source>
</evidence>
<dbReference type="Gene3D" id="1.10.45.10">
    <property type="entry name" value="Vanillyl-alcohol Oxidase, Chain A, domain 4"/>
    <property type="match status" value="1"/>
</dbReference>
<dbReference type="PANTHER" id="PTHR43762">
    <property type="entry name" value="L-GULONOLACTONE OXIDASE"/>
    <property type="match status" value="1"/>
</dbReference>
<sequence>MSIAGPTAAMTRNWASNVVYGAASVVAPGSLGELADVLGSAGRVKALGSRHCFNTIADTDGVHIVSSALPAEMSIDSGRRVVRASAGMRYGDVAPALHREGWALANLASLPHISLAGAVATGTHGSGDAVGSLASAVAGVELMTADGEVRTYRRGDADFEGVIVSLGALGIVTALELDLVPAFEVTQTVYERLPLDAVLDDLDAVTGLGYSVSMFHTWRDPEVVDQLWVKRRADAPGGPPERVLGAAKASGKRHPLPDVSAESCTDQLGEPGEWYARLPHFKLEFTPSNGEELQSEFLVPRRNAVAAIATMRDLAGRVAPLLQVCELRTVARDDLWLSPAYGTDVLGIHFTWKPDQPGVELLLPLIEQALEPLDARPHWGKLFTLHGAEERMPRLYPRWNDFVALRERLDPRGVFRNDYLTQLGL</sequence>
<dbReference type="InterPro" id="IPR016166">
    <property type="entry name" value="FAD-bd_PCMH"/>
</dbReference>
<accession>A0AAU6SE38</accession>
<gene>
    <name evidence="3" type="ORF">MRBLWS13_002950</name>
</gene>
<dbReference type="EMBL" id="CP151632">
    <property type="protein sequence ID" value="WZO35255.1"/>
    <property type="molecule type" value="Genomic_DNA"/>
</dbReference>
<dbReference type="InterPro" id="IPR016167">
    <property type="entry name" value="FAD-bd_PCMH_sub1"/>
</dbReference>
<dbReference type="RefSeq" id="WP_349426093.1">
    <property type="nucleotide sequence ID" value="NZ_CP151632.1"/>
</dbReference>
<proteinExistence type="predicted"/>
<dbReference type="Gene3D" id="3.30.43.10">
    <property type="entry name" value="Uridine Diphospho-n-acetylenolpyruvylglucosamine Reductase, domain 2"/>
    <property type="match status" value="1"/>
</dbReference>
<feature type="domain" description="FAD-binding PCMH-type" evidence="2">
    <location>
        <begin position="18"/>
        <end position="182"/>
    </location>
</feature>
<dbReference type="InterPro" id="IPR016169">
    <property type="entry name" value="FAD-bd_PCMH_sub2"/>
</dbReference>